<evidence type="ECO:0000256" key="1">
    <source>
        <dbReference type="SAM" id="MobiDB-lite"/>
    </source>
</evidence>
<sequence length="534" mass="60433">MDNSKNIITPSSPIVSASGNNENESENQRNSQQKTKNFIEPTFSTASKILNPKKKILSEWKPPNPDSISSKASSFDSAENDLGKNSDNYNEDETFVPDSSTTPYDPVTNYLSPRPKFLRYNPNRKRRIVPLTLSPSVSSDSQSSFSAESSRKKQKCEQEIMEEDMEEEEVIEEKDWGLKWVLFKSLIVFFVLVISTMYISSMNSPSPLLGSLNRMKVESQDFGNITFGVVLLRNLDYESWVSDELGEKVEILDKFEGGQEQNQVIPFICPPEIAKSKEENLVSRLNSEKIRVLDDVYTDPGVESGKNETAIVAPTKYDGIEVKSFVFESPMVAQEEKFVDSEEKIHDLAKKEVKNVAGDSFNVSEQKNEGNHESQMDNFGPKSEYEVEEVPDPSDFGEGQLAENVKKPFYLTPTQFYLIFGLLLVFAVSCVLRYFDMTNRVLSIWISVFTRLNSGRQNDTEIEMAPLRTINESERTPPRTIPTARPMGNQVPSSSTSELHTSSSNISEERTARQEDGSQLRRSQRLQNRGFRSL</sequence>
<evidence type="ECO:0000256" key="2">
    <source>
        <dbReference type="SAM" id="Phobius"/>
    </source>
</evidence>
<feature type="compositionally biased region" description="Basic and acidic residues" evidence="1">
    <location>
        <begin position="507"/>
        <end position="519"/>
    </location>
</feature>
<accession>A0A0J8B923</accession>
<dbReference type="eggNOG" id="ENOG502QTA3">
    <property type="taxonomic scope" value="Eukaryota"/>
</dbReference>
<keyword evidence="2" id="KW-0812">Transmembrane</keyword>
<gene>
    <name evidence="3" type="ORF">BVRB_9g224710</name>
</gene>
<feature type="compositionally biased region" description="Polar residues" evidence="1">
    <location>
        <begin position="1"/>
        <end position="17"/>
    </location>
</feature>
<name>A0A0J8B923_BETVV</name>
<feature type="compositionally biased region" description="Low complexity" evidence="1">
    <location>
        <begin position="134"/>
        <end position="148"/>
    </location>
</feature>
<dbReference type="OrthoDB" id="1938687at2759"/>
<organism evidence="3 4">
    <name type="scientific">Beta vulgaris subsp. vulgaris</name>
    <name type="common">Beet</name>
    <dbReference type="NCBI Taxonomy" id="3555"/>
    <lineage>
        <taxon>Eukaryota</taxon>
        <taxon>Viridiplantae</taxon>
        <taxon>Streptophyta</taxon>
        <taxon>Embryophyta</taxon>
        <taxon>Tracheophyta</taxon>
        <taxon>Spermatophyta</taxon>
        <taxon>Magnoliopsida</taxon>
        <taxon>eudicotyledons</taxon>
        <taxon>Gunneridae</taxon>
        <taxon>Pentapetalae</taxon>
        <taxon>Caryophyllales</taxon>
        <taxon>Chenopodiaceae</taxon>
        <taxon>Betoideae</taxon>
        <taxon>Beta</taxon>
    </lineage>
</organism>
<dbReference type="PANTHER" id="PTHR34775">
    <property type="entry name" value="TRANSMEMBRANE PROTEIN"/>
    <property type="match status" value="1"/>
</dbReference>
<evidence type="ECO:0000313" key="4">
    <source>
        <dbReference type="Proteomes" id="UP000035740"/>
    </source>
</evidence>
<feature type="compositionally biased region" description="Low complexity" evidence="1">
    <location>
        <begin position="18"/>
        <end position="33"/>
    </location>
</feature>
<feature type="region of interest" description="Disordered" evidence="1">
    <location>
        <begin position="1"/>
        <end position="108"/>
    </location>
</feature>
<dbReference type="PANTHER" id="PTHR34775:SF6">
    <property type="entry name" value="TRANSMEMBRANE PROTEIN"/>
    <property type="match status" value="1"/>
</dbReference>
<dbReference type="EMBL" id="KQ090377">
    <property type="protein sequence ID" value="KMS96478.1"/>
    <property type="molecule type" value="Genomic_DNA"/>
</dbReference>
<feature type="compositionally biased region" description="Low complexity" evidence="1">
    <location>
        <begin position="493"/>
        <end position="506"/>
    </location>
</feature>
<keyword evidence="2" id="KW-0472">Membrane</keyword>
<proteinExistence type="predicted"/>
<feature type="transmembrane region" description="Helical" evidence="2">
    <location>
        <begin position="181"/>
        <end position="199"/>
    </location>
</feature>
<feature type="transmembrane region" description="Helical" evidence="2">
    <location>
        <begin position="416"/>
        <end position="435"/>
    </location>
</feature>
<evidence type="ECO:0000313" key="3">
    <source>
        <dbReference type="EMBL" id="KMS96478.1"/>
    </source>
</evidence>
<protein>
    <submittedName>
        <fullName evidence="3">Uncharacterized protein</fullName>
    </submittedName>
</protein>
<dbReference type="AlphaFoldDB" id="A0A0J8B923"/>
<feature type="compositionally biased region" description="Low complexity" evidence="1">
    <location>
        <begin position="66"/>
        <end position="77"/>
    </location>
</feature>
<feature type="region of interest" description="Disordered" evidence="1">
    <location>
        <begin position="131"/>
        <end position="155"/>
    </location>
</feature>
<dbReference type="Gramene" id="KMS96478">
    <property type="protein sequence ID" value="KMS96478"/>
    <property type="gene ID" value="BVRB_9g224710"/>
</dbReference>
<keyword evidence="2" id="KW-1133">Transmembrane helix</keyword>
<keyword evidence="4" id="KW-1185">Reference proteome</keyword>
<reference evidence="3 4" key="1">
    <citation type="journal article" date="2014" name="Nature">
        <title>The genome of the recently domesticated crop plant sugar beet (Beta vulgaris).</title>
        <authorList>
            <person name="Dohm J.C."/>
            <person name="Minoche A.E."/>
            <person name="Holtgrawe D."/>
            <person name="Capella-Gutierrez S."/>
            <person name="Zakrzewski F."/>
            <person name="Tafer H."/>
            <person name="Rupp O."/>
            <person name="Sorensen T.R."/>
            <person name="Stracke R."/>
            <person name="Reinhardt R."/>
            <person name="Goesmann A."/>
            <person name="Kraft T."/>
            <person name="Schulz B."/>
            <person name="Stadler P.F."/>
            <person name="Schmidt T."/>
            <person name="Gabaldon T."/>
            <person name="Lehrach H."/>
            <person name="Weisshaar B."/>
            <person name="Himmelbauer H."/>
        </authorList>
    </citation>
    <scope>NUCLEOTIDE SEQUENCE [LARGE SCALE GENOMIC DNA]</scope>
    <source>
        <tissue evidence="3">Taproot</tissue>
    </source>
</reference>
<feature type="region of interest" description="Disordered" evidence="1">
    <location>
        <begin position="467"/>
        <end position="534"/>
    </location>
</feature>
<dbReference type="Proteomes" id="UP000035740">
    <property type="component" value="Unassembled WGS sequence"/>
</dbReference>